<dbReference type="EMBL" id="QANS01000001">
    <property type="protein sequence ID" value="PTU33060.1"/>
    <property type="molecule type" value="Genomic_DNA"/>
</dbReference>
<reference evidence="2 3" key="1">
    <citation type="submission" date="2018-04" db="EMBL/GenBank/DDBJ databases">
        <title>Novel species isolated from glacier.</title>
        <authorList>
            <person name="Liu Q."/>
            <person name="Xin Y.-H."/>
        </authorList>
    </citation>
    <scope>NUCLEOTIDE SEQUENCE [LARGE SCALE GENOMIC DNA]</scope>
    <source>
        <strain evidence="2 3">GT1R17</strain>
    </source>
</reference>
<evidence type="ECO:0000313" key="3">
    <source>
        <dbReference type="Proteomes" id="UP000244248"/>
    </source>
</evidence>
<evidence type="ECO:0000256" key="1">
    <source>
        <dbReference type="SAM" id="MobiDB-lite"/>
    </source>
</evidence>
<accession>A0A2T5MKG9</accession>
<feature type="region of interest" description="Disordered" evidence="1">
    <location>
        <begin position="185"/>
        <end position="208"/>
    </location>
</feature>
<feature type="compositionally biased region" description="Basic and acidic residues" evidence="1">
    <location>
        <begin position="140"/>
        <end position="151"/>
    </location>
</feature>
<keyword evidence="3" id="KW-1185">Reference proteome</keyword>
<name>A0A2T5MKG9_9GAMM</name>
<protein>
    <submittedName>
        <fullName evidence="2">Uncharacterized protein</fullName>
    </submittedName>
</protein>
<dbReference type="OrthoDB" id="6057666at2"/>
<organism evidence="2 3">
    <name type="scientific">Stenotrophobium rhamnosiphilum</name>
    <dbReference type="NCBI Taxonomy" id="2029166"/>
    <lineage>
        <taxon>Bacteria</taxon>
        <taxon>Pseudomonadati</taxon>
        <taxon>Pseudomonadota</taxon>
        <taxon>Gammaproteobacteria</taxon>
        <taxon>Nevskiales</taxon>
        <taxon>Nevskiaceae</taxon>
        <taxon>Stenotrophobium</taxon>
    </lineage>
</organism>
<dbReference type="RefSeq" id="WP_107938767.1">
    <property type="nucleotide sequence ID" value="NZ_QANS01000001.1"/>
</dbReference>
<proteinExistence type="predicted"/>
<sequence>MSGPEQTPQKPDDRELEDFLAGRGKVREVYRANAQEQSPTAVDEAILRMSEQALAAPVVVVAKKPRALRPWNTSLAAAAVLVLSLGVFLQVRQDPVAERAVFAPAANEATQDLAAAQPELAPTQAQPQSPAATQMAQARAKADQAQRQRSEMKSEMKKEMAAASAAIAMAAPAAEPIIAAAPEVQADVAPPSRRDAELASKSSAESEAQNFVLQDAAPAKPAPAPAPPPMAMSKAVRSAPEGRMAAAGASIAPATAETQIDHWLQSCSSDLALSRDDSGMFKTPQQWHGLSVIGLSDGALIFAPGVSREAILAQHGKAECLSAPQKDQGLRLRCGC</sequence>
<dbReference type="Proteomes" id="UP000244248">
    <property type="component" value="Unassembled WGS sequence"/>
</dbReference>
<comment type="caution">
    <text evidence="2">The sequence shown here is derived from an EMBL/GenBank/DDBJ whole genome shotgun (WGS) entry which is preliminary data.</text>
</comment>
<feature type="compositionally biased region" description="Low complexity" evidence="1">
    <location>
        <begin position="121"/>
        <end position="139"/>
    </location>
</feature>
<evidence type="ECO:0000313" key="2">
    <source>
        <dbReference type="EMBL" id="PTU33060.1"/>
    </source>
</evidence>
<dbReference type="AlphaFoldDB" id="A0A2T5MKG9"/>
<feature type="compositionally biased region" description="Low complexity" evidence="1">
    <location>
        <begin position="199"/>
        <end position="208"/>
    </location>
</feature>
<gene>
    <name evidence="2" type="ORF">CJD38_02855</name>
</gene>
<feature type="region of interest" description="Disordered" evidence="1">
    <location>
        <begin position="120"/>
        <end position="151"/>
    </location>
</feature>